<name>A0A6M8J8B2_9ACTN</name>
<dbReference type="RefSeq" id="WP_173163966.1">
    <property type="nucleotide sequence ID" value="NZ_CP053716.1"/>
</dbReference>
<feature type="transmembrane region" description="Helical" evidence="8">
    <location>
        <begin position="118"/>
        <end position="137"/>
    </location>
</feature>
<feature type="transmembrane region" description="Helical" evidence="8">
    <location>
        <begin position="353"/>
        <end position="377"/>
    </location>
</feature>
<feature type="transmembrane region" description="Helical" evidence="8">
    <location>
        <begin position="261"/>
        <end position="288"/>
    </location>
</feature>
<feature type="transmembrane region" description="Helical" evidence="8">
    <location>
        <begin position="328"/>
        <end position="347"/>
    </location>
</feature>
<gene>
    <name evidence="9" type="ORF">HLV38_02320</name>
</gene>
<keyword evidence="10" id="KW-1185">Reference proteome</keyword>
<feature type="region of interest" description="Disordered" evidence="7">
    <location>
        <begin position="471"/>
        <end position="506"/>
    </location>
</feature>
<dbReference type="InterPro" id="IPR002293">
    <property type="entry name" value="AA/rel_permease1"/>
</dbReference>
<evidence type="ECO:0000256" key="8">
    <source>
        <dbReference type="SAM" id="Phobius"/>
    </source>
</evidence>
<feature type="transmembrane region" description="Helical" evidence="8">
    <location>
        <begin position="226"/>
        <end position="249"/>
    </location>
</feature>
<feature type="transmembrane region" description="Helical" evidence="8">
    <location>
        <begin position="190"/>
        <end position="214"/>
    </location>
</feature>
<evidence type="ECO:0000256" key="2">
    <source>
        <dbReference type="ARBA" id="ARBA00022448"/>
    </source>
</evidence>
<keyword evidence="4 8" id="KW-0812">Transmembrane</keyword>
<dbReference type="GO" id="GO:0005886">
    <property type="term" value="C:plasma membrane"/>
    <property type="evidence" value="ECO:0007669"/>
    <property type="project" value="UniProtKB-SubCell"/>
</dbReference>
<sequence>MSEGTKKFSFTSVILSVICVVFVAEAAAPAAAIGNQQFFWWIFLIITFLLPYGMVVAELGTAYDSDGGLYDWVRDALGDRWGARVAWYYWINFPLWIASLATLFPTILGMVLGIELSLWPSLAIELAFVWIVVLMSFSKVSDSAWILNGGAALKVLIAVVVGVLGIWYALTNGFAGDMSPGTFLPDLTNTSALTYLSIILFNFMGFEVVCTFARDMRNPSRDIPKAIIMGGLAIGAIYLFCSFGIGAAIPADQIDPDFGMIYAVATMVGASSPLFVGVCLVFLVTLFANMASWSFGVNFVADYAARHGNMPKVFSHESAKTGMPTGAAVVNGAVASAALMLQLIPIPAISEGIFWMLFSMNVVFLLLSYIPMFPAFLKLRRVDAKRPRVFRFPFTGALMGVALAVPVIELAASIVATVVPLSGDEVADKLPMLISVIVFILAGEGVRVWSARGRAEEFAGLTPALAAERLAEEQVAPRTEGQADEQAGSAKDSDEGRPEAAAGASS</sequence>
<dbReference type="InterPro" id="IPR000434">
    <property type="entry name" value="PC1"/>
</dbReference>
<keyword evidence="3" id="KW-1003">Cell membrane</keyword>
<evidence type="ECO:0000256" key="6">
    <source>
        <dbReference type="ARBA" id="ARBA00023136"/>
    </source>
</evidence>
<keyword evidence="2" id="KW-0813">Transport</keyword>
<dbReference type="AlphaFoldDB" id="A0A6M8J8B2"/>
<accession>A0A6M8J8B2</accession>
<evidence type="ECO:0000313" key="10">
    <source>
        <dbReference type="Proteomes" id="UP000503297"/>
    </source>
</evidence>
<feature type="transmembrane region" description="Helical" evidence="8">
    <location>
        <begin position="389"/>
        <end position="418"/>
    </location>
</feature>
<protein>
    <submittedName>
        <fullName evidence="9">APC family permease</fullName>
    </submittedName>
</protein>
<feature type="transmembrane region" description="Helical" evidence="8">
    <location>
        <begin position="144"/>
        <end position="170"/>
    </location>
</feature>
<dbReference type="PIRSF" id="PIRSF006060">
    <property type="entry name" value="AA_transporter"/>
    <property type="match status" value="1"/>
</dbReference>
<dbReference type="GO" id="GO:0022857">
    <property type="term" value="F:transmembrane transporter activity"/>
    <property type="evidence" value="ECO:0007669"/>
    <property type="project" value="InterPro"/>
</dbReference>
<evidence type="ECO:0000256" key="7">
    <source>
        <dbReference type="SAM" id="MobiDB-lite"/>
    </source>
</evidence>
<keyword evidence="5 8" id="KW-1133">Transmembrane helix</keyword>
<dbReference type="InterPro" id="IPR050367">
    <property type="entry name" value="APC_superfamily"/>
</dbReference>
<dbReference type="EMBL" id="CP053716">
    <property type="protein sequence ID" value="QKF07092.1"/>
    <property type="molecule type" value="Genomic_DNA"/>
</dbReference>
<evidence type="ECO:0000313" key="9">
    <source>
        <dbReference type="EMBL" id="QKF07092.1"/>
    </source>
</evidence>
<evidence type="ECO:0000256" key="1">
    <source>
        <dbReference type="ARBA" id="ARBA00004651"/>
    </source>
</evidence>
<dbReference type="PANTHER" id="PTHR42770">
    <property type="entry name" value="AMINO ACID TRANSPORTER-RELATED"/>
    <property type="match status" value="1"/>
</dbReference>
<keyword evidence="6 8" id="KW-0472">Membrane</keyword>
<feature type="transmembrane region" description="Helical" evidence="8">
    <location>
        <begin position="87"/>
        <end position="112"/>
    </location>
</feature>
<evidence type="ECO:0000256" key="5">
    <source>
        <dbReference type="ARBA" id="ARBA00022989"/>
    </source>
</evidence>
<comment type="subcellular location">
    <subcellularLocation>
        <location evidence="1">Cell membrane</location>
        <topology evidence="1">Multi-pass membrane protein</topology>
    </subcellularLocation>
</comment>
<reference evidence="10" key="1">
    <citation type="submission" date="2020-05" db="EMBL/GenBank/DDBJ databases">
        <title>Novel species in genus Nocardioides.</title>
        <authorList>
            <person name="Zhang G."/>
        </authorList>
    </citation>
    <scope>NUCLEOTIDE SEQUENCE [LARGE SCALE GENOMIC DNA]</scope>
    <source>
        <strain evidence="10">zg-1050</strain>
    </source>
</reference>
<evidence type="ECO:0000256" key="3">
    <source>
        <dbReference type="ARBA" id="ARBA00022475"/>
    </source>
</evidence>
<feature type="transmembrane region" description="Helical" evidence="8">
    <location>
        <begin position="12"/>
        <end position="32"/>
    </location>
</feature>
<dbReference type="Pfam" id="PF13520">
    <property type="entry name" value="AA_permease_2"/>
    <property type="match status" value="1"/>
</dbReference>
<dbReference type="Proteomes" id="UP000503297">
    <property type="component" value="Chromosome"/>
</dbReference>
<evidence type="ECO:0000256" key="4">
    <source>
        <dbReference type="ARBA" id="ARBA00022692"/>
    </source>
</evidence>
<feature type="transmembrane region" description="Helical" evidence="8">
    <location>
        <begin position="38"/>
        <end position="57"/>
    </location>
</feature>
<dbReference type="Gene3D" id="1.20.1740.10">
    <property type="entry name" value="Amino acid/polyamine transporter I"/>
    <property type="match status" value="1"/>
</dbReference>
<dbReference type="PRINTS" id="PR00500">
    <property type="entry name" value="POLYCYSTIN1"/>
</dbReference>
<dbReference type="PANTHER" id="PTHR42770:SF15">
    <property type="entry name" value="GLUTAMATE_GAMMA-AMINOBUTYRATE ANTIPORTER-RELATED"/>
    <property type="match status" value="1"/>
</dbReference>
<organism evidence="9 10">
    <name type="scientific">Berryella wangjianweii</name>
    <dbReference type="NCBI Taxonomy" id="2734634"/>
    <lineage>
        <taxon>Bacteria</taxon>
        <taxon>Bacillati</taxon>
        <taxon>Actinomycetota</taxon>
        <taxon>Coriobacteriia</taxon>
        <taxon>Eggerthellales</taxon>
        <taxon>Eggerthellaceae</taxon>
        <taxon>Berryella</taxon>
    </lineage>
</organism>
<proteinExistence type="predicted"/>
<dbReference type="KEGG" id="bwa:HLV38_02320"/>
<feature type="transmembrane region" description="Helical" evidence="8">
    <location>
        <begin position="430"/>
        <end position="449"/>
    </location>
</feature>